<dbReference type="AlphaFoldDB" id="A0A8H7TAS7"/>
<feature type="chain" id="PRO_5034525503" description="Lytic polysaccharide monooxygenase" evidence="2">
    <location>
        <begin position="19"/>
        <end position="430"/>
    </location>
</feature>
<evidence type="ECO:0000256" key="1">
    <source>
        <dbReference type="SAM" id="MobiDB-lite"/>
    </source>
</evidence>
<proteinExistence type="predicted"/>
<dbReference type="Proteomes" id="UP000664132">
    <property type="component" value="Unassembled WGS sequence"/>
</dbReference>
<dbReference type="OrthoDB" id="2342176at2759"/>
<feature type="compositionally biased region" description="Gly residues" evidence="1">
    <location>
        <begin position="247"/>
        <end position="257"/>
    </location>
</feature>
<dbReference type="EMBL" id="JAFJYH010000136">
    <property type="protein sequence ID" value="KAG4418140.1"/>
    <property type="molecule type" value="Genomic_DNA"/>
</dbReference>
<evidence type="ECO:0000256" key="2">
    <source>
        <dbReference type="SAM" id="SignalP"/>
    </source>
</evidence>
<evidence type="ECO:0008006" key="5">
    <source>
        <dbReference type="Google" id="ProtNLM"/>
    </source>
</evidence>
<protein>
    <recommendedName>
        <fullName evidence="5">Lytic polysaccharide monooxygenase</fullName>
    </recommendedName>
</protein>
<feature type="region of interest" description="Disordered" evidence="1">
    <location>
        <begin position="237"/>
        <end position="278"/>
    </location>
</feature>
<gene>
    <name evidence="3" type="ORF">IFR04_008733</name>
</gene>
<feature type="signal peptide" evidence="2">
    <location>
        <begin position="1"/>
        <end position="18"/>
    </location>
</feature>
<dbReference type="Gene3D" id="2.70.50.70">
    <property type="match status" value="1"/>
</dbReference>
<name>A0A8H7TAS7_9HELO</name>
<evidence type="ECO:0000313" key="3">
    <source>
        <dbReference type="EMBL" id="KAG4418140.1"/>
    </source>
</evidence>
<comment type="caution">
    <text evidence="3">The sequence shown here is derived from an EMBL/GenBank/DDBJ whole genome shotgun (WGS) entry which is preliminary data.</text>
</comment>
<feature type="compositionally biased region" description="Low complexity" evidence="1">
    <location>
        <begin position="237"/>
        <end position="246"/>
    </location>
</feature>
<accession>A0A8H7TAS7</accession>
<keyword evidence="4" id="KW-1185">Reference proteome</keyword>
<sequence length="430" mass="42462">MLSSATIAVFGLAALGSSHMIMNTPVPYGKSTLNNSPLLADGSDFPCKQRTGVYEAEGASNAYPLGSTQKLAFTGSATHGGGSCQVSITYDKAPTKDSVWKVIHSIEGGCPIQGVAGNNGDNAAAVNPDTYSFTVPTTLPTGEATLAWTWFNKIGNREMYMNCAPVTLSGSSSKRSDDGNVTQLMERDTAAFDALPDMFTANIGNGCTTVDSTDLKFPSPGDSLDLLGTSTATPVAPSGSCATAASGGSGSGSGSGTGSTATSAAASSPKATQKSTSAAGIPGGVFATVAPVASPTTLVPVASSAAAVSSAPAVSAAPVASSAPSVAPVASPVASSASPAPSSGTSTGTTGSGTAEVAGSACATEGMWNCIAGTSYQRCASGTWSVVMQLAAGTTCTAGQSTAINITAIGKAKRAVRFSNAHVRRHIHMS</sequence>
<feature type="region of interest" description="Disordered" evidence="1">
    <location>
        <begin position="330"/>
        <end position="355"/>
    </location>
</feature>
<dbReference type="PANTHER" id="PTHR36182">
    <property type="entry name" value="PROTEIN, PUTATIVE (AFU_ORTHOLOGUE AFUA_6G10930)-RELATED"/>
    <property type="match status" value="1"/>
</dbReference>
<dbReference type="PANTHER" id="PTHR36182:SF2">
    <property type="entry name" value="LYTIC POLYSACCHARIDE MONOOXYGENASE"/>
    <property type="match status" value="1"/>
</dbReference>
<organism evidence="3 4">
    <name type="scientific">Cadophora malorum</name>
    <dbReference type="NCBI Taxonomy" id="108018"/>
    <lineage>
        <taxon>Eukaryota</taxon>
        <taxon>Fungi</taxon>
        <taxon>Dikarya</taxon>
        <taxon>Ascomycota</taxon>
        <taxon>Pezizomycotina</taxon>
        <taxon>Leotiomycetes</taxon>
        <taxon>Helotiales</taxon>
        <taxon>Ploettnerulaceae</taxon>
        <taxon>Cadophora</taxon>
    </lineage>
</organism>
<feature type="compositionally biased region" description="Low complexity" evidence="1">
    <location>
        <begin position="258"/>
        <end position="278"/>
    </location>
</feature>
<reference evidence="3" key="1">
    <citation type="submission" date="2021-02" db="EMBL/GenBank/DDBJ databases">
        <title>Genome sequence Cadophora malorum strain M34.</title>
        <authorList>
            <person name="Stefanovic E."/>
            <person name="Vu D."/>
            <person name="Scully C."/>
            <person name="Dijksterhuis J."/>
            <person name="Roader J."/>
            <person name="Houbraken J."/>
        </authorList>
    </citation>
    <scope>NUCLEOTIDE SEQUENCE</scope>
    <source>
        <strain evidence="3">M34</strain>
    </source>
</reference>
<keyword evidence="2" id="KW-0732">Signal</keyword>
<evidence type="ECO:0000313" key="4">
    <source>
        <dbReference type="Proteomes" id="UP000664132"/>
    </source>
</evidence>